<evidence type="ECO:0008006" key="6">
    <source>
        <dbReference type="Google" id="ProtNLM"/>
    </source>
</evidence>
<keyword evidence="5" id="KW-1185">Reference proteome</keyword>
<gene>
    <name evidence="4" type="ORF">ACFO8M_14275</name>
</gene>
<reference evidence="5" key="1">
    <citation type="journal article" date="2019" name="Int. J. Syst. Evol. Microbiol.">
        <title>The Global Catalogue of Microorganisms (GCM) 10K type strain sequencing project: providing services to taxonomists for standard genome sequencing and annotation.</title>
        <authorList>
            <consortium name="The Broad Institute Genomics Platform"/>
            <consortium name="The Broad Institute Genome Sequencing Center for Infectious Disease"/>
            <person name="Wu L."/>
            <person name="Ma J."/>
        </authorList>
    </citation>
    <scope>NUCLEOTIDE SEQUENCE [LARGE SCALE GENOMIC DNA]</scope>
    <source>
        <strain evidence="5">CGMCC 4.7396</strain>
    </source>
</reference>
<evidence type="ECO:0000256" key="2">
    <source>
        <dbReference type="SAM" id="Phobius"/>
    </source>
</evidence>
<accession>A0ABV7Q280</accession>
<dbReference type="EMBL" id="JBHRWO010000011">
    <property type="protein sequence ID" value="MFC3493643.1"/>
    <property type="molecule type" value="Genomic_DNA"/>
</dbReference>
<sequence>MTAAFGLVGAAAMAAPAQAQAQWTPPALELISASCTIDGEWALEWSLTDTTGTVDEPEEYTYTVAEIITQIGADSGPWEDAVLEGALQVGAVLPHTGEGSLIGVQIVPGDTERVKLKAQSDRTVPVVDGRRNEGRGLKNSLQHAVELGDCSVPAPPEPEDVPELDVGVGIVIADDIAPEPEEVGVEAEWVVDFSLPEDAPDTTIEYEILADVGIGDGGNNDVTVVGQVDTGDSTLRIPVSGPVQEVELVALELVVDDGDGDSEAMLLEAELPAIDPGTGTGTRTGSDPTTPADPDRSTPTAQPTLPTTGVPVGVTVGAAGALIAAGAFVLSRARARKRHEGAS</sequence>
<keyword evidence="2" id="KW-1133">Transmembrane helix</keyword>
<name>A0ABV7Q280_9ACTN</name>
<protein>
    <recommendedName>
        <fullName evidence="6">LPXTG cell wall anchor domain-containing protein</fullName>
    </recommendedName>
</protein>
<keyword evidence="2" id="KW-0472">Membrane</keyword>
<feature type="signal peptide" evidence="3">
    <location>
        <begin position="1"/>
        <end position="21"/>
    </location>
</feature>
<comment type="caution">
    <text evidence="4">The sequence shown here is derived from an EMBL/GenBank/DDBJ whole genome shotgun (WGS) entry which is preliminary data.</text>
</comment>
<evidence type="ECO:0000313" key="5">
    <source>
        <dbReference type="Proteomes" id="UP001595712"/>
    </source>
</evidence>
<organism evidence="4 5">
    <name type="scientific">Glycomyces rhizosphaerae</name>
    <dbReference type="NCBI Taxonomy" id="2054422"/>
    <lineage>
        <taxon>Bacteria</taxon>
        <taxon>Bacillati</taxon>
        <taxon>Actinomycetota</taxon>
        <taxon>Actinomycetes</taxon>
        <taxon>Glycomycetales</taxon>
        <taxon>Glycomycetaceae</taxon>
        <taxon>Glycomyces</taxon>
    </lineage>
</organism>
<feature type="region of interest" description="Disordered" evidence="1">
    <location>
        <begin position="270"/>
        <end position="309"/>
    </location>
</feature>
<proteinExistence type="predicted"/>
<evidence type="ECO:0000256" key="3">
    <source>
        <dbReference type="SAM" id="SignalP"/>
    </source>
</evidence>
<feature type="transmembrane region" description="Helical" evidence="2">
    <location>
        <begin position="309"/>
        <end position="330"/>
    </location>
</feature>
<keyword evidence="2" id="KW-0812">Transmembrane</keyword>
<keyword evidence="3" id="KW-0732">Signal</keyword>
<evidence type="ECO:0000256" key="1">
    <source>
        <dbReference type="SAM" id="MobiDB-lite"/>
    </source>
</evidence>
<feature type="chain" id="PRO_5045534195" description="LPXTG cell wall anchor domain-containing protein" evidence="3">
    <location>
        <begin position="22"/>
        <end position="343"/>
    </location>
</feature>
<dbReference type="Proteomes" id="UP001595712">
    <property type="component" value="Unassembled WGS sequence"/>
</dbReference>
<evidence type="ECO:0000313" key="4">
    <source>
        <dbReference type="EMBL" id="MFC3493643.1"/>
    </source>
</evidence>
<dbReference type="RefSeq" id="WP_387976437.1">
    <property type="nucleotide sequence ID" value="NZ_JBHRWO010000011.1"/>
</dbReference>